<feature type="non-terminal residue" evidence="2">
    <location>
        <position position="73"/>
    </location>
</feature>
<organism evidence="2 3">
    <name type="scientific">Pyricularia oryzae</name>
    <name type="common">Rice blast fungus</name>
    <name type="synonym">Magnaporthe oryzae</name>
    <dbReference type="NCBI Taxonomy" id="318829"/>
    <lineage>
        <taxon>Eukaryota</taxon>
        <taxon>Fungi</taxon>
        <taxon>Dikarya</taxon>
        <taxon>Ascomycota</taxon>
        <taxon>Pezizomycotina</taxon>
        <taxon>Sordariomycetes</taxon>
        <taxon>Sordariomycetidae</taxon>
        <taxon>Magnaporthales</taxon>
        <taxon>Pyriculariaceae</taxon>
        <taxon>Pyricularia</taxon>
    </lineage>
</organism>
<accession>A0A4P7NMI3</accession>
<feature type="transmembrane region" description="Helical" evidence="1">
    <location>
        <begin position="21"/>
        <end position="43"/>
    </location>
</feature>
<evidence type="ECO:0000313" key="3">
    <source>
        <dbReference type="Proteomes" id="UP000294847"/>
    </source>
</evidence>
<evidence type="ECO:0000256" key="1">
    <source>
        <dbReference type="SAM" id="Phobius"/>
    </source>
</evidence>
<keyword evidence="1" id="KW-1133">Transmembrane helix</keyword>
<evidence type="ECO:0000313" key="2">
    <source>
        <dbReference type="EMBL" id="QBZ63232.1"/>
    </source>
</evidence>
<keyword evidence="1" id="KW-0472">Membrane</keyword>
<sequence length="73" mass="8719">MRHERRRRKRMKTIPWTPRHVHFTTCVGCASSTLVFVTTTITLQGVMYPPTWRSISPRHVGETWGRNHWSQWS</sequence>
<dbReference type="EMBL" id="CP034208">
    <property type="protein sequence ID" value="QBZ63232.1"/>
    <property type="molecule type" value="Genomic_DNA"/>
</dbReference>
<keyword evidence="1" id="KW-0812">Transmembrane</keyword>
<name>A0A4P7NMI3_PYROR</name>
<dbReference type="Proteomes" id="UP000294847">
    <property type="component" value="Chromosome 5"/>
</dbReference>
<protein>
    <submittedName>
        <fullName evidence="2">Uncharacterized protein</fullName>
    </submittedName>
</protein>
<proteinExistence type="predicted"/>
<dbReference type="AlphaFoldDB" id="A0A4P7NMI3"/>
<gene>
    <name evidence="2" type="ORF">PoMZ_12129</name>
</gene>
<reference evidence="2 3" key="1">
    <citation type="journal article" date="2019" name="Mol. Biol. Evol.">
        <title>Blast fungal genomes show frequent chromosomal changes, gene gains and losses, and effector gene turnover.</title>
        <authorList>
            <person name="Gomez Luciano L.B."/>
            <person name="Jason Tsai I."/>
            <person name="Chuma I."/>
            <person name="Tosa Y."/>
            <person name="Chen Y.H."/>
            <person name="Li J.Y."/>
            <person name="Li M.Y."/>
            <person name="Jade Lu M.Y."/>
            <person name="Nakayashiki H."/>
            <person name="Li W.H."/>
        </authorList>
    </citation>
    <scope>NUCLEOTIDE SEQUENCE [LARGE SCALE GENOMIC DNA]</scope>
    <source>
        <strain evidence="2">MZ5-1-6</strain>
    </source>
</reference>